<gene>
    <name evidence="1" type="ORF">M9H77_34891</name>
</gene>
<organism evidence="1 2">
    <name type="scientific">Catharanthus roseus</name>
    <name type="common">Madagascar periwinkle</name>
    <name type="synonym">Vinca rosea</name>
    <dbReference type="NCBI Taxonomy" id="4058"/>
    <lineage>
        <taxon>Eukaryota</taxon>
        <taxon>Viridiplantae</taxon>
        <taxon>Streptophyta</taxon>
        <taxon>Embryophyta</taxon>
        <taxon>Tracheophyta</taxon>
        <taxon>Spermatophyta</taxon>
        <taxon>Magnoliopsida</taxon>
        <taxon>eudicotyledons</taxon>
        <taxon>Gunneridae</taxon>
        <taxon>Pentapetalae</taxon>
        <taxon>asterids</taxon>
        <taxon>lamiids</taxon>
        <taxon>Gentianales</taxon>
        <taxon>Apocynaceae</taxon>
        <taxon>Rauvolfioideae</taxon>
        <taxon>Vinceae</taxon>
        <taxon>Catharanthinae</taxon>
        <taxon>Catharanthus</taxon>
    </lineage>
</organism>
<comment type="caution">
    <text evidence="1">The sequence shown here is derived from an EMBL/GenBank/DDBJ whole genome shotgun (WGS) entry which is preliminary data.</text>
</comment>
<evidence type="ECO:0000313" key="1">
    <source>
        <dbReference type="EMBL" id="KAI5648886.1"/>
    </source>
</evidence>
<accession>A0ACB9ZNQ2</accession>
<keyword evidence="2" id="KW-1185">Reference proteome</keyword>
<reference evidence="2" key="1">
    <citation type="journal article" date="2023" name="Nat. Plants">
        <title>Single-cell RNA sequencing provides a high-resolution roadmap for understanding the multicellular compartmentation of specialized metabolism.</title>
        <authorList>
            <person name="Sun S."/>
            <person name="Shen X."/>
            <person name="Li Y."/>
            <person name="Li Y."/>
            <person name="Wang S."/>
            <person name="Li R."/>
            <person name="Zhang H."/>
            <person name="Shen G."/>
            <person name="Guo B."/>
            <person name="Wei J."/>
            <person name="Xu J."/>
            <person name="St-Pierre B."/>
            <person name="Chen S."/>
            <person name="Sun C."/>
        </authorList>
    </citation>
    <scope>NUCLEOTIDE SEQUENCE [LARGE SCALE GENOMIC DNA]</scope>
</reference>
<sequence length="298" mass="33402">MFSSPFVPPSREDPITGVSSKDINISSDVSARLYLPKITDISHDEKLPTLVYFHGGAFCLESAYSFLDHRYLNLLVSQAKVIAISVEYRLAPECPLPVCYNDSWTALQWVASHVEKNSNTDDKLDPWILNYANFNKLYIGGDSAGANIVHNLAIGAGDERLKGNLKIFGAFLSFPYFWGSKAENNRGLTEEKSYPYRLWLFVYPSVPGGIDNPLINPLIDDAPNLSGLDCQKLLVCVGEKDELREMGIHYVEELKKSDWKGEVDLVDVEGEGHCFHIFDTETEKAKNLITRLASFMRG</sequence>
<proteinExistence type="predicted"/>
<name>A0ACB9ZNQ2_CATRO</name>
<dbReference type="EMBL" id="CM044708">
    <property type="protein sequence ID" value="KAI5648886.1"/>
    <property type="molecule type" value="Genomic_DNA"/>
</dbReference>
<protein>
    <submittedName>
        <fullName evidence="1">Uncharacterized protein</fullName>
    </submittedName>
</protein>
<dbReference type="Proteomes" id="UP001060085">
    <property type="component" value="Linkage Group LG08"/>
</dbReference>
<evidence type="ECO:0000313" key="2">
    <source>
        <dbReference type="Proteomes" id="UP001060085"/>
    </source>
</evidence>